<evidence type="ECO:0000313" key="3">
    <source>
        <dbReference type="EMBL" id="BBX67672.1"/>
    </source>
</evidence>
<keyword evidence="1" id="KW-1133">Transmembrane helix</keyword>
<dbReference type="GO" id="GO:0052621">
    <property type="term" value="F:diguanylate cyclase activity"/>
    <property type="evidence" value="ECO:0007669"/>
    <property type="project" value="TreeGrafter"/>
</dbReference>
<sequence length="222" mass="23228">MSRGLLAVIDLGAFLLIGVGLSFVVLWGIDRSRLHTLCFAGTIAFCFAANVALVFGLLLMFTTTRLLARARHRLTDRIAVAATLVLSGALLLNVVLALFSRLPHEITSDAAIDVFAGSLAVVGITVASALVLPAAMVGLLAASAADLVADLRFERDRDELTGLLNRPGFTEGAGLTLRNASSCALILADLDFFKTVNDALGHAGGDEALKAFVAVLRTAPEV</sequence>
<feature type="transmembrane region" description="Helical" evidence="1">
    <location>
        <begin position="78"/>
        <end position="99"/>
    </location>
</feature>
<evidence type="ECO:0000259" key="2">
    <source>
        <dbReference type="PROSITE" id="PS50887"/>
    </source>
</evidence>
<dbReference type="PROSITE" id="PS50887">
    <property type="entry name" value="GGDEF"/>
    <property type="match status" value="1"/>
</dbReference>
<evidence type="ECO:0000313" key="4">
    <source>
        <dbReference type="Proteomes" id="UP000466514"/>
    </source>
</evidence>
<keyword evidence="4" id="KW-1185">Reference proteome</keyword>
<keyword evidence="1" id="KW-0472">Membrane</keyword>
<organism evidence="3 4">
    <name type="scientific">Mycolicibacterium psychrotolerans</name>
    <dbReference type="NCBI Taxonomy" id="216929"/>
    <lineage>
        <taxon>Bacteria</taxon>
        <taxon>Bacillati</taxon>
        <taxon>Actinomycetota</taxon>
        <taxon>Actinomycetes</taxon>
        <taxon>Mycobacteriales</taxon>
        <taxon>Mycobacteriaceae</taxon>
        <taxon>Mycolicibacterium</taxon>
    </lineage>
</organism>
<feature type="transmembrane region" description="Helical" evidence="1">
    <location>
        <begin position="34"/>
        <end position="58"/>
    </location>
</feature>
<dbReference type="KEGG" id="mpsc:MPSYJ_11330"/>
<name>A0A7I7M796_9MYCO</name>
<dbReference type="InterPro" id="IPR000160">
    <property type="entry name" value="GGDEF_dom"/>
</dbReference>
<accession>A0A7I7M796</accession>
<dbReference type="InterPro" id="IPR043128">
    <property type="entry name" value="Rev_trsase/Diguanyl_cyclase"/>
</dbReference>
<dbReference type="GO" id="GO:1902201">
    <property type="term" value="P:negative regulation of bacterial-type flagellum-dependent cell motility"/>
    <property type="evidence" value="ECO:0007669"/>
    <property type="project" value="TreeGrafter"/>
</dbReference>
<evidence type="ECO:0000256" key="1">
    <source>
        <dbReference type="SAM" id="Phobius"/>
    </source>
</evidence>
<reference evidence="3 4" key="1">
    <citation type="journal article" date="2019" name="Emerg. Microbes Infect.">
        <title>Comprehensive subspecies identification of 175 nontuberculous mycobacteria species based on 7547 genomic profiles.</title>
        <authorList>
            <person name="Matsumoto Y."/>
            <person name="Kinjo T."/>
            <person name="Motooka D."/>
            <person name="Nabeya D."/>
            <person name="Jung N."/>
            <person name="Uechi K."/>
            <person name="Horii T."/>
            <person name="Iida T."/>
            <person name="Fujita J."/>
            <person name="Nakamura S."/>
        </authorList>
    </citation>
    <scope>NUCLEOTIDE SEQUENCE [LARGE SCALE GENOMIC DNA]</scope>
    <source>
        <strain evidence="3 4">JCM 13323</strain>
    </source>
</reference>
<dbReference type="Pfam" id="PF00990">
    <property type="entry name" value="GGDEF"/>
    <property type="match status" value="1"/>
</dbReference>
<feature type="transmembrane region" description="Helical" evidence="1">
    <location>
        <begin position="119"/>
        <end position="142"/>
    </location>
</feature>
<dbReference type="InterPro" id="IPR050469">
    <property type="entry name" value="Diguanylate_Cyclase"/>
</dbReference>
<dbReference type="PANTHER" id="PTHR45138">
    <property type="entry name" value="REGULATORY COMPONENTS OF SENSORY TRANSDUCTION SYSTEM"/>
    <property type="match status" value="1"/>
</dbReference>
<dbReference type="GO" id="GO:0043709">
    <property type="term" value="P:cell adhesion involved in single-species biofilm formation"/>
    <property type="evidence" value="ECO:0007669"/>
    <property type="project" value="TreeGrafter"/>
</dbReference>
<dbReference type="Gene3D" id="3.30.70.270">
    <property type="match status" value="1"/>
</dbReference>
<dbReference type="Proteomes" id="UP000466514">
    <property type="component" value="Chromosome"/>
</dbReference>
<gene>
    <name evidence="3" type="ORF">MPSYJ_11330</name>
</gene>
<dbReference type="GO" id="GO:0005886">
    <property type="term" value="C:plasma membrane"/>
    <property type="evidence" value="ECO:0007669"/>
    <property type="project" value="TreeGrafter"/>
</dbReference>
<feature type="domain" description="GGDEF" evidence="2">
    <location>
        <begin position="181"/>
        <end position="222"/>
    </location>
</feature>
<dbReference type="SUPFAM" id="SSF55073">
    <property type="entry name" value="Nucleotide cyclase"/>
    <property type="match status" value="1"/>
</dbReference>
<dbReference type="PANTHER" id="PTHR45138:SF9">
    <property type="entry name" value="DIGUANYLATE CYCLASE DGCM-RELATED"/>
    <property type="match status" value="1"/>
</dbReference>
<feature type="transmembrane region" description="Helical" evidence="1">
    <location>
        <begin position="7"/>
        <end position="28"/>
    </location>
</feature>
<keyword evidence="1" id="KW-0812">Transmembrane</keyword>
<dbReference type="NCBIfam" id="TIGR00254">
    <property type="entry name" value="GGDEF"/>
    <property type="match status" value="1"/>
</dbReference>
<proteinExistence type="predicted"/>
<dbReference type="EMBL" id="AP022574">
    <property type="protein sequence ID" value="BBX67672.1"/>
    <property type="molecule type" value="Genomic_DNA"/>
</dbReference>
<dbReference type="InterPro" id="IPR029787">
    <property type="entry name" value="Nucleotide_cyclase"/>
</dbReference>
<protein>
    <recommendedName>
        <fullName evidence="2">GGDEF domain-containing protein</fullName>
    </recommendedName>
</protein>
<dbReference type="AlphaFoldDB" id="A0A7I7M796"/>